<feature type="region of interest" description="Disordered" evidence="1">
    <location>
        <begin position="1"/>
        <end position="33"/>
    </location>
</feature>
<evidence type="ECO:0000313" key="3">
    <source>
        <dbReference type="Proteomes" id="UP001497516"/>
    </source>
</evidence>
<dbReference type="Proteomes" id="UP001497516">
    <property type="component" value="Chromosome 9"/>
</dbReference>
<proteinExistence type="predicted"/>
<dbReference type="AlphaFoldDB" id="A0AAV2GV68"/>
<sequence length="92" mass="10514">MDGLTVRPLNSTASDEGQQERAKPEAKPETKAGNHCLEFLSNEGKRRMNGTKPTLNFAVKQFRIPTVKLISEKHVYNKNKLEKFFEQNFFSA</sequence>
<dbReference type="EMBL" id="OZ034822">
    <property type="protein sequence ID" value="CAL1414675.1"/>
    <property type="molecule type" value="Genomic_DNA"/>
</dbReference>
<keyword evidence="3" id="KW-1185">Reference proteome</keyword>
<organism evidence="2 3">
    <name type="scientific">Linum trigynum</name>
    <dbReference type="NCBI Taxonomy" id="586398"/>
    <lineage>
        <taxon>Eukaryota</taxon>
        <taxon>Viridiplantae</taxon>
        <taxon>Streptophyta</taxon>
        <taxon>Embryophyta</taxon>
        <taxon>Tracheophyta</taxon>
        <taxon>Spermatophyta</taxon>
        <taxon>Magnoliopsida</taxon>
        <taxon>eudicotyledons</taxon>
        <taxon>Gunneridae</taxon>
        <taxon>Pentapetalae</taxon>
        <taxon>rosids</taxon>
        <taxon>fabids</taxon>
        <taxon>Malpighiales</taxon>
        <taxon>Linaceae</taxon>
        <taxon>Linum</taxon>
    </lineage>
</organism>
<protein>
    <submittedName>
        <fullName evidence="2">Uncharacterized protein</fullName>
    </submittedName>
</protein>
<gene>
    <name evidence="2" type="ORF">LTRI10_LOCUS53820</name>
</gene>
<feature type="compositionally biased region" description="Basic and acidic residues" evidence="1">
    <location>
        <begin position="18"/>
        <end position="32"/>
    </location>
</feature>
<name>A0AAV2GV68_9ROSI</name>
<evidence type="ECO:0000256" key="1">
    <source>
        <dbReference type="SAM" id="MobiDB-lite"/>
    </source>
</evidence>
<evidence type="ECO:0000313" key="2">
    <source>
        <dbReference type="EMBL" id="CAL1414675.1"/>
    </source>
</evidence>
<reference evidence="2 3" key="1">
    <citation type="submission" date="2024-04" db="EMBL/GenBank/DDBJ databases">
        <authorList>
            <person name="Fracassetti M."/>
        </authorList>
    </citation>
    <scope>NUCLEOTIDE SEQUENCE [LARGE SCALE GENOMIC DNA]</scope>
</reference>
<accession>A0AAV2GV68</accession>